<dbReference type="Proteomes" id="UP001595816">
    <property type="component" value="Unassembled WGS sequence"/>
</dbReference>
<evidence type="ECO:0000313" key="4">
    <source>
        <dbReference type="Proteomes" id="UP001595816"/>
    </source>
</evidence>
<evidence type="ECO:0000313" key="3">
    <source>
        <dbReference type="EMBL" id="MFC4131385.1"/>
    </source>
</evidence>
<comment type="caution">
    <text evidence="3">The sequence shown here is derived from an EMBL/GenBank/DDBJ whole genome shotgun (WGS) entry which is preliminary data.</text>
</comment>
<protein>
    <submittedName>
        <fullName evidence="3">SDR family NAD(P)-dependent oxidoreductase</fullName>
        <ecNumber evidence="3">1.-.-.-</ecNumber>
    </submittedName>
</protein>
<dbReference type="RefSeq" id="WP_253754870.1">
    <property type="nucleotide sequence ID" value="NZ_JAMZDZ010000001.1"/>
</dbReference>
<sequence>MTFAERYGPWALVAGASQGIGAAFARELSARGLGVVLVARHPALDLPGPKIEVAADLATPEGIETVLATVSGLEIGLLVANAALSPIGPFTTSDPAELTRAIDLNVRAPMLLARHFLPAMQDRGRGGFVVMSSLAGAQGSPNLSLYAGTKAFGAVFAEGLWAELRTSGVDAVACVAGAVSTPGLAASTAKPAPGTVAPAEVVTAALEALGKRPRVVPGALMKVSSAILSRLPRRTAISIMGRASKDVLGP</sequence>
<proteinExistence type="inferred from homology"/>
<dbReference type="InterPro" id="IPR002347">
    <property type="entry name" value="SDR_fam"/>
</dbReference>
<gene>
    <name evidence="3" type="ORF">ACFOZ4_12295</name>
</gene>
<dbReference type="PANTHER" id="PTHR43899:SF13">
    <property type="entry name" value="RH59310P"/>
    <property type="match status" value="1"/>
</dbReference>
<dbReference type="PANTHER" id="PTHR43899">
    <property type="entry name" value="RH59310P"/>
    <property type="match status" value="1"/>
</dbReference>
<dbReference type="EC" id="1.-.-.-" evidence="3"/>
<keyword evidence="4" id="KW-1185">Reference proteome</keyword>
<organism evidence="3 4">
    <name type="scientific">Hamadaea flava</name>
    <dbReference type="NCBI Taxonomy" id="1742688"/>
    <lineage>
        <taxon>Bacteria</taxon>
        <taxon>Bacillati</taxon>
        <taxon>Actinomycetota</taxon>
        <taxon>Actinomycetes</taxon>
        <taxon>Micromonosporales</taxon>
        <taxon>Micromonosporaceae</taxon>
        <taxon>Hamadaea</taxon>
    </lineage>
</organism>
<dbReference type="PRINTS" id="PR00081">
    <property type="entry name" value="GDHRDH"/>
</dbReference>
<dbReference type="SUPFAM" id="SSF51735">
    <property type="entry name" value="NAD(P)-binding Rossmann-fold domains"/>
    <property type="match status" value="1"/>
</dbReference>
<evidence type="ECO:0000256" key="2">
    <source>
        <dbReference type="ARBA" id="ARBA00023002"/>
    </source>
</evidence>
<reference evidence="4" key="1">
    <citation type="journal article" date="2019" name="Int. J. Syst. Evol. Microbiol.">
        <title>The Global Catalogue of Microorganisms (GCM) 10K type strain sequencing project: providing services to taxonomists for standard genome sequencing and annotation.</title>
        <authorList>
            <consortium name="The Broad Institute Genomics Platform"/>
            <consortium name="The Broad Institute Genome Sequencing Center for Infectious Disease"/>
            <person name="Wu L."/>
            <person name="Ma J."/>
        </authorList>
    </citation>
    <scope>NUCLEOTIDE SEQUENCE [LARGE SCALE GENOMIC DNA]</scope>
    <source>
        <strain evidence="4">CGMCC 4.7289</strain>
    </source>
</reference>
<dbReference type="GO" id="GO:0016491">
    <property type="term" value="F:oxidoreductase activity"/>
    <property type="evidence" value="ECO:0007669"/>
    <property type="project" value="UniProtKB-KW"/>
</dbReference>
<comment type="similarity">
    <text evidence="1">Belongs to the short-chain dehydrogenases/reductases (SDR) family.</text>
</comment>
<dbReference type="Pfam" id="PF00106">
    <property type="entry name" value="adh_short"/>
    <property type="match status" value="1"/>
</dbReference>
<dbReference type="EMBL" id="JBHSAY010000006">
    <property type="protein sequence ID" value="MFC4131385.1"/>
    <property type="molecule type" value="Genomic_DNA"/>
</dbReference>
<accession>A0ABV8LK76</accession>
<dbReference type="Gene3D" id="3.40.50.720">
    <property type="entry name" value="NAD(P)-binding Rossmann-like Domain"/>
    <property type="match status" value="1"/>
</dbReference>
<keyword evidence="2 3" id="KW-0560">Oxidoreductase</keyword>
<evidence type="ECO:0000256" key="1">
    <source>
        <dbReference type="ARBA" id="ARBA00006484"/>
    </source>
</evidence>
<dbReference type="InterPro" id="IPR051019">
    <property type="entry name" value="VLCFA-Steroid_DH"/>
</dbReference>
<name>A0ABV8LK76_9ACTN</name>
<dbReference type="InterPro" id="IPR036291">
    <property type="entry name" value="NAD(P)-bd_dom_sf"/>
</dbReference>